<dbReference type="InterPro" id="IPR021874">
    <property type="entry name" value="Phage_Mu_Gp27"/>
</dbReference>
<dbReference type="Pfam" id="PF11985">
    <property type="entry name" value="Phage_Mu_Gp27"/>
    <property type="match status" value="1"/>
</dbReference>
<sequence>MEKTRKPRADSKMYQLPKEVMNQVNDMLLNDNMKYSDIQYWLETEHHVKISLSSISNYAVRIFKAAQRTADELERTKYFVDMIGDKSDIDASRAASAILKSGLLQKISTAEEEFNEMPIERAGRLLVEINKTELAEKRLELDYKKKLQLAFEQFEQEIMQLIKKYPDLKADFKKLMSELKERTELEQVKKENKS</sequence>
<dbReference type="OrthoDB" id="31787at2"/>
<name>A0A1E3UG44_9FIRM</name>
<evidence type="ECO:0008006" key="4">
    <source>
        <dbReference type="Google" id="ProtNLM"/>
    </source>
</evidence>
<keyword evidence="1" id="KW-0175">Coiled coil</keyword>
<dbReference type="EMBL" id="MEHA01000012">
    <property type="protein sequence ID" value="ODR49706.1"/>
    <property type="molecule type" value="Genomic_DNA"/>
</dbReference>
<reference evidence="2 3" key="1">
    <citation type="submission" date="2016-08" db="EMBL/GenBank/DDBJ databases">
        <authorList>
            <person name="Seilhamer J.J."/>
        </authorList>
    </citation>
    <scope>NUCLEOTIDE SEQUENCE [LARGE SCALE GENOMIC DNA]</scope>
    <source>
        <strain evidence="2 3">NML150140-1</strain>
    </source>
</reference>
<dbReference type="Proteomes" id="UP000094271">
    <property type="component" value="Unassembled WGS sequence"/>
</dbReference>
<gene>
    <name evidence="2" type="ORF">BEI59_17370</name>
</gene>
<proteinExistence type="predicted"/>
<evidence type="ECO:0000313" key="3">
    <source>
        <dbReference type="Proteomes" id="UP000094271"/>
    </source>
</evidence>
<organism evidence="2 3">
    <name type="scientific">Eisenbergiella tayi</name>
    <dbReference type="NCBI Taxonomy" id="1432052"/>
    <lineage>
        <taxon>Bacteria</taxon>
        <taxon>Bacillati</taxon>
        <taxon>Bacillota</taxon>
        <taxon>Clostridia</taxon>
        <taxon>Lachnospirales</taxon>
        <taxon>Lachnospiraceae</taxon>
        <taxon>Eisenbergiella</taxon>
    </lineage>
</organism>
<protein>
    <recommendedName>
        <fullName evidence="4">DUF3486 family protein</fullName>
    </recommendedName>
</protein>
<comment type="caution">
    <text evidence="2">The sequence shown here is derived from an EMBL/GenBank/DDBJ whole genome shotgun (WGS) entry which is preliminary data.</text>
</comment>
<evidence type="ECO:0000256" key="1">
    <source>
        <dbReference type="SAM" id="Coils"/>
    </source>
</evidence>
<feature type="coiled-coil region" evidence="1">
    <location>
        <begin position="144"/>
        <end position="171"/>
    </location>
</feature>
<accession>A0A1E3UG44</accession>
<dbReference type="AlphaFoldDB" id="A0A1E3UG44"/>
<dbReference type="RefSeq" id="WP_069431832.1">
    <property type="nucleotide sequence ID" value="NZ_MEHA01000012.1"/>
</dbReference>
<evidence type="ECO:0000313" key="2">
    <source>
        <dbReference type="EMBL" id="ODR49706.1"/>
    </source>
</evidence>